<protein>
    <recommendedName>
        <fullName evidence="1">RNA polymerase sigma factor 70 region 4 type 2 domain-containing protein</fullName>
    </recommendedName>
</protein>
<gene>
    <name evidence="3" type="ORF">DWW18_03280</name>
    <name evidence="5" type="ORF">DWZ68_06565</name>
    <name evidence="4" type="ORF">DXA50_03385</name>
    <name evidence="2" type="ORF">I6J59_03220</name>
</gene>
<evidence type="ECO:0000313" key="2">
    <source>
        <dbReference type="EMBL" id="QRO50657.1"/>
    </source>
</evidence>
<dbReference type="InterPro" id="IPR013324">
    <property type="entry name" value="RNA_pol_sigma_r3/r4-like"/>
</dbReference>
<dbReference type="RefSeq" id="WP_051465881.1">
    <property type="nucleotide sequence ID" value="NZ_CABJDM010000005.1"/>
</dbReference>
<dbReference type="Proteomes" id="UP000283589">
    <property type="component" value="Unassembled WGS sequence"/>
</dbReference>
<dbReference type="GO" id="GO:0016987">
    <property type="term" value="F:sigma factor activity"/>
    <property type="evidence" value="ECO:0007669"/>
    <property type="project" value="InterPro"/>
</dbReference>
<dbReference type="Proteomes" id="UP000654720">
    <property type="component" value="Chromosome"/>
</dbReference>
<evidence type="ECO:0000313" key="4">
    <source>
        <dbReference type="EMBL" id="RGY20456.1"/>
    </source>
</evidence>
<dbReference type="Proteomes" id="UP000286063">
    <property type="component" value="Unassembled WGS sequence"/>
</dbReference>
<reference evidence="2 9" key="2">
    <citation type="submission" date="2021-02" db="EMBL/GenBank/DDBJ databases">
        <title>FDA dAtabase for Regulatory Grade micrObial Sequences (FDA-ARGOS): Supporting development and validation of Infectious Disease Dx tests.</title>
        <authorList>
            <person name="Carlson P."/>
            <person name="Fischbach M."/>
            <person name="Hastie J."/>
            <person name="Bilen M."/>
            <person name="Cheng A."/>
            <person name="Tallon L."/>
            <person name="Sadzewicz L."/>
            <person name="Zhao X."/>
            <person name="Boylan J."/>
            <person name="Ott S."/>
            <person name="Bowen H."/>
            <person name="Vavikolanu K."/>
            <person name="Mehta A."/>
            <person name="Aluvathingal J."/>
            <person name="Nadendla S."/>
            <person name="Yan Y."/>
            <person name="Sichtig H."/>
        </authorList>
    </citation>
    <scope>NUCLEOTIDE SEQUENCE [LARGE SCALE GENOMIC DNA]</scope>
    <source>
        <strain evidence="2 9">FDAARGOS_1229</strain>
    </source>
</reference>
<dbReference type="OrthoDB" id="1094369at2"/>
<dbReference type="EMBL" id="QRPV01000005">
    <property type="protein sequence ID" value="RHM44776.1"/>
    <property type="molecule type" value="Genomic_DNA"/>
</dbReference>
<dbReference type="InterPro" id="IPR036388">
    <property type="entry name" value="WH-like_DNA-bd_sf"/>
</dbReference>
<evidence type="ECO:0000313" key="8">
    <source>
        <dbReference type="Proteomes" id="UP000286063"/>
    </source>
</evidence>
<evidence type="ECO:0000313" key="5">
    <source>
        <dbReference type="EMBL" id="RHM44776.1"/>
    </source>
</evidence>
<evidence type="ECO:0000313" key="7">
    <source>
        <dbReference type="Proteomes" id="UP000286038"/>
    </source>
</evidence>
<evidence type="ECO:0000313" key="9">
    <source>
        <dbReference type="Proteomes" id="UP000654720"/>
    </source>
</evidence>
<dbReference type="GeneID" id="93096520"/>
<dbReference type="Gene3D" id="1.10.10.10">
    <property type="entry name" value="Winged helix-like DNA-binding domain superfamily/Winged helix DNA-binding domain"/>
    <property type="match status" value="1"/>
</dbReference>
<organism evidence="4 8">
    <name type="scientific">Butyricimonas virosa</name>
    <dbReference type="NCBI Taxonomy" id="544645"/>
    <lineage>
        <taxon>Bacteria</taxon>
        <taxon>Pseudomonadati</taxon>
        <taxon>Bacteroidota</taxon>
        <taxon>Bacteroidia</taxon>
        <taxon>Bacteroidales</taxon>
        <taxon>Odoribacteraceae</taxon>
        <taxon>Butyricimonas</taxon>
    </lineage>
</organism>
<reference evidence="6 7" key="1">
    <citation type="submission" date="2018-08" db="EMBL/GenBank/DDBJ databases">
        <title>A genome reference for cultivated species of the human gut microbiota.</title>
        <authorList>
            <person name="Zou Y."/>
            <person name="Xue W."/>
            <person name="Luo G."/>
        </authorList>
    </citation>
    <scope>NUCLEOTIDE SEQUENCE [LARGE SCALE GENOMIC DNA]</scope>
    <source>
        <strain evidence="3 6">AF14-49</strain>
        <strain evidence="5 7">AF34-33</strain>
        <strain evidence="4 8">OF02-7</strain>
    </source>
</reference>
<dbReference type="GO" id="GO:0003677">
    <property type="term" value="F:DNA binding"/>
    <property type="evidence" value="ECO:0007669"/>
    <property type="project" value="InterPro"/>
</dbReference>
<dbReference type="EMBL" id="QRZA01000003">
    <property type="protein sequence ID" value="RGV35819.1"/>
    <property type="molecule type" value="Genomic_DNA"/>
</dbReference>
<evidence type="ECO:0000313" key="3">
    <source>
        <dbReference type="EMBL" id="RGV35819.1"/>
    </source>
</evidence>
<evidence type="ECO:0000259" key="1">
    <source>
        <dbReference type="Pfam" id="PF08281"/>
    </source>
</evidence>
<dbReference type="InterPro" id="IPR013249">
    <property type="entry name" value="RNA_pol_sigma70_r4_t2"/>
</dbReference>
<keyword evidence="9" id="KW-1185">Reference proteome</keyword>
<feature type="domain" description="RNA polymerase sigma factor 70 region 4 type 2" evidence="1">
    <location>
        <begin position="8"/>
        <end position="49"/>
    </location>
</feature>
<proteinExistence type="predicted"/>
<dbReference type="EMBL" id="QSCR01000003">
    <property type="protein sequence ID" value="RGY20456.1"/>
    <property type="molecule type" value="Genomic_DNA"/>
</dbReference>
<dbReference type="Proteomes" id="UP000286038">
    <property type="component" value="Unassembled WGS sequence"/>
</dbReference>
<dbReference type="EMBL" id="CP069450">
    <property type="protein sequence ID" value="QRO50657.1"/>
    <property type="molecule type" value="Genomic_DNA"/>
</dbReference>
<sequence>MVREDIYQELYLAITELPEDCREIFWLYFQGKNNKEIAEILSLPEKDVRACKREAIYRLKSRLGGLFFWLQIMRIV</sequence>
<dbReference type="Pfam" id="PF08281">
    <property type="entry name" value="Sigma70_r4_2"/>
    <property type="match status" value="1"/>
</dbReference>
<name>A0A413IS99_9BACT</name>
<evidence type="ECO:0000313" key="6">
    <source>
        <dbReference type="Proteomes" id="UP000283589"/>
    </source>
</evidence>
<dbReference type="SUPFAM" id="SSF88659">
    <property type="entry name" value="Sigma3 and sigma4 domains of RNA polymerase sigma factors"/>
    <property type="match status" value="1"/>
</dbReference>
<dbReference type="AlphaFoldDB" id="A0A413IS99"/>
<accession>A0A413IS99</accession>
<dbReference type="GO" id="GO:0006352">
    <property type="term" value="P:DNA-templated transcription initiation"/>
    <property type="evidence" value="ECO:0007669"/>
    <property type="project" value="InterPro"/>
</dbReference>